<dbReference type="Gene3D" id="1.20.58.870">
    <property type="match status" value="1"/>
</dbReference>
<evidence type="ECO:0000256" key="19">
    <source>
        <dbReference type="RuleBase" id="RU004070"/>
    </source>
</evidence>
<dbReference type="CDD" id="cd17757">
    <property type="entry name" value="MCM6"/>
    <property type="match status" value="1"/>
</dbReference>
<comment type="function">
    <text evidence="20">Acts as component of the MCM2-7 complex (MCM complex) which is the replicative helicase essential for 'once per cell cycle' DNA replication initiation and elongation in eukaryotic cells. The active ATPase sites in the MCM2-7 ring are formed through the interaction surfaces of two neighboring subunits such that a critical structure of a conserved arginine finger motif is provided in trans relative to the ATP-binding site of the Walker A box of the adjacent subunit. The six ATPase active sites, however, are likely to contribute differentially to the complex helicase activity.</text>
</comment>
<evidence type="ECO:0000256" key="7">
    <source>
        <dbReference type="ARBA" id="ARBA00022771"/>
    </source>
</evidence>
<dbReference type="GO" id="GO:0016787">
    <property type="term" value="F:hydrolase activity"/>
    <property type="evidence" value="ECO:0007669"/>
    <property type="project" value="UniProtKB-KW"/>
</dbReference>
<keyword evidence="6 19" id="KW-0547">Nucleotide-binding</keyword>
<dbReference type="Gene3D" id="3.40.50.300">
    <property type="entry name" value="P-loop containing nucleotide triphosphate hydrolases"/>
    <property type="match status" value="1"/>
</dbReference>
<evidence type="ECO:0000256" key="3">
    <source>
        <dbReference type="ARBA" id="ARBA00012551"/>
    </source>
</evidence>
<reference evidence="23 24" key="1">
    <citation type="submission" date="2024-01" db="EMBL/GenBank/DDBJ databases">
        <title>The genomes of 5 underutilized Papilionoideae crops provide insights into root nodulation and disease resistanc.</title>
        <authorList>
            <person name="Jiang F."/>
        </authorList>
    </citation>
    <scope>NUCLEOTIDE SEQUENCE [LARGE SCALE GENOMIC DNA]</scope>
    <source>
        <strain evidence="23">LVBAO_FW01</strain>
        <tissue evidence="23">Leaves</tissue>
    </source>
</reference>
<dbReference type="SMART" id="SM00350">
    <property type="entry name" value="MCM"/>
    <property type="match status" value="1"/>
</dbReference>
<dbReference type="Pfam" id="PF14551">
    <property type="entry name" value="MCM_N"/>
    <property type="match status" value="1"/>
</dbReference>
<feature type="domain" description="MCM C-terminal AAA(+) ATPase" evidence="22">
    <location>
        <begin position="343"/>
        <end position="549"/>
    </location>
</feature>
<evidence type="ECO:0000259" key="22">
    <source>
        <dbReference type="PROSITE" id="PS50051"/>
    </source>
</evidence>
<dbReference type="Gene3D" id="2.20.28.10">
    <property type="match status" value="1"/>
</dbReference>
<feature type="compositionally biased region" description="Polar residues" evidence="21">
    <location>
        <begin position="691"/>
        <end position="715"/>
    </location>
</feature>
<name>A0AAN9QFG3_CANGL</name>
<dbReference type="GO" id="GO:1902969">
    <property type="term" value="P:mitotic DNA replication"/>
    <property type="evidence" value="ECO:0007669"/>
    <property type="project" value="TreeGrafter"/>
</dbReference>
<keyword evidence="9 20" id="KW-0347">Helicase</keyword>
<dbReference type="InterPro" id="IPR012340">
    <property type="entry name" value="NA-bd_OB-fold"/>
</dbReference>
<evidence type="ECO:0000256" key="8">
    <source>
        <dbReference type="ARBA" id="ARBA00022801"/>
    </source>
</evidence>
<dbReference type="InterPro" id="IPR041024">
    <property type="entry name" value="Mcm6_C"/>
</dbReference>
<dbReference type="FunFam" id="2.20.28.10:FF:000003">
    <property type="entry name" value="DNA helicase"/>
    <property type="match status" value="1"/>
</dbReference>
<keyword evidence="13" id="KW-0539">Nucleus</keyword>
<dbReference type="SUPFAM" id="SSF52540">
    <property type="entry name" value="P-loop containing nucleoside triphosphate hydrolases"/>
    <property type="match status" value="1"/>
</dbReference>
<dbReference type="EC" id="3.6.4.12" evidence="3 20"/>
<dbReference type="InterPro" id="IPR001208">
    <property type="entry name" value="MCM_dom"/>
</dbReference>
<comment type="catalytic activity">
    <reaction evidence="15 20">
        <text>ATP + H2O = ADP + phosphate + H(+)</text>
        <dbReference type="Rhea" id="RHEA:13065"/>
        <dbReference type="ChEBI" id="CHEBI:15377"/>
        <dbReference type="ChEBI" id="CHEBI:15378"/>
        <dbReference type="ChEBI" id="CHEBI:30616"/>
        <dbReference type="ChEBI" id="CHEBI:43474"/>
        <dbReference type="ChEBI" id="CHEBI:456216"/>
        <dbReference type="EC" id="3.6.4.12"/>
    </reaction>
</comment>
<evidence type="ECO:0000256" key="11">
    <source>
        <dbReference type="ARBA" id="ARBA00022840"/>
    </source>
</evidence>
<keyword evidence="14 20" id="KW-0131">Cell cycle</keyword>
<dbReference type="InterPro" id="IPR027417">
    <property type="entry name" value="P-loop_NTPase"/>
</dbReference>
<evidence type="ECO:0000256" key="14">
    <source>
        <dbReference type="ARBA" id="ARBA00023306"/>
    </source>
</evidence>
<dbReference type="GO" id="GO:0000347">
    <property type="term" value="C:THO complex"/>
    <property type="evidence" value="ECO:0007669"/>
    <property type="project" value="UniProtKB-ARBA"/>
</dbReference>
<evidence type="ECO:0000256" key="9">
    <source>
        <dbReference type="ARBA" id="ARBA00022806"/>
    </source>
</evidence>
<protein>
    <recommendedName>
        <fullName evidence="18 20">DNA replication licensing factor MCM6</fullName>
        <ecNumber evidence="3 20">3.6.4.12</ecNumber>
    </recommendedName>
</protein>
<proteinExistence type="inferred from homology"/>
<evidence type="ECO:0000256" key="15">
    <source>
        <dbReference type="ARBA" id="ARBA00047995"/>
    </source>
</evidence>
<dbReference type="PROSITE" id="PS00847">
    <property type="entry name" value="MCM_1"/>
    <property type="match status" value="1"/>
</dbReference>
<dbReference type="GO" id="GO:0000727">
    <property type="term" value="P:double-strand break repair via break-induced replication"/>
    <property type="evidence" value="ECO:0007669"/>
    <property type="project" value="TreeGrafter"/>
</dbReference>
<evidence type="ECO:0000256" key="18">
    <source>
        <dbReference type="ARBA" id="ARBA00073495"/>
    </source>
</evidence>
<feature type="region of interest" description="Disordered" evidence="21">
    <location>
        <begin position="664"/>
        <end position="737"/>
    </location>
</feature>
<comment type="similarity">
    <text evidence="2 19">Belongs to the MCM family.</text>
</comment>
<evidence type="ECO:0000313" key="23">
    <source>
        <dbReference type="EMBL" id="KAK7329403.1"/>
    </source>
</evidence>
<dbReference type="GO" id="GO:0003697">
    <property type="term" value="F:single-stranded DNA binding"/>
    <property type="evidence" value="ECO:0007669"/>
    <property type="project" value="TreeGrafter"/>
</dbReference>
<dbReference type="InterPro" id="IPR041562">
    <property type="entry name" value="MCM_lid"/>
</dbReference>
<comment type="caution">
    <text evidence="23">The sequence shown here is derived from an EMBL/GenBank/DDBJ whole genome shotgun (WGS) entry which is preliminary data.</text>
</comment>
<evidence type="ECO:0000256" key="13">
    <source>
        <dbReference type="ARBA" id="ARBA00023242"/>
    </source>
</evidence>
<comment type="subcellular location">
    <subcellularLocation>
        <location evidence="1 20">Nucleus</location>
    </subcellularLocation>
</comment>
<keyword evidence="7" id="KW-0863">Zinc-finger</keyword>
<evidence type="ECO:0000256" key="4">
    <source>
        <dbReference type="ARBA" id="ARBA00022705"/>
    </source>
</evidence>
<keyword evidence="11 19" id="KW-0067">ATP-binding</keyword>
<evidence type="ECO:0000256" key="21">
    <source>
        <dbReference type="SAM" id="MobiDB-lite"/>
    </source>
</evidence>
<dbReference type="PRINTS" id="PR01657">
    <property type="entry name" value="MCMFAMILY"/>
</dbReference>
<keyword evidence="12 19" id="KW-0238">DNA-binding</keyword>
<keyword evidence="8 20" id="KW-0378">Hydrolase</keyword>
<dbReference type="InterPro" id="IPR018525">
    <property type="entry name" value="MCM_CS"/>
</dbReference>
<dbReference type="Gene3D" id="3.30.1640.10">
    <property type="entry name" value="mini-chromosome maintenance (MCM) complex, chain A, domain 1"/>
    <property type="match status" value="1"/>
</dbReference>
<evidence type="ECO:0000256" key="10">
    <source>
        <dbReference type="ARBA" id="ARBA00022833"/>
    </source>
</evidence>
<gene>
    <name evidence="23" type="ORF">VNO77_23570</name>
</gene>
<dbReference type="Pfam" id="PF18263">
    <property type="entry name" value="WHD_MCM6"/>
    <property type="match status" value="1"/>
</dbReference>
<evidence type="ECO:0000256" key="16">
    <source>
        <dbReference type="ARBA" id="ARBA00053280"/>
    </source>
</evidence>
<keyword evidence="10" id="KW-0862">Zinc</keyword>
<dbReference type="SUPFAM" id="SSF50249">
    <property type="entry name" value="Nucleic acid-binding proteins"/>
    <property type="match status" value="1"/>
</dbReference>
<dbReference type="InterPro" id="IPR031327">
    <property type="entry name" value="MCM"/>
</dbReference>
<dbReference type="GO" id="GO:1990518">
    <property type="term" value="F:single-stranded 3'-5' DNA helicase activity"/>
    <property type="evidence" value="ECO:0007669"/>
    <property type="project" value="TreeGrafter"/>
</dbReference>
<dbReference type="PRINTS" id="PR01662">
    <property type="entry name" value="MCMPROTEIN6"/>
</dbReference>
<dbReference type="GO" id="GO:0006270">
    <property type="term" value="P:DNA replication initiation"/>
    <property type="evidence" value="ECO:0007669"/>
    <property type="project" value="UniProtKB-UniRule"/>
</dbReference>
<dbReference type="InterPro" id="IPR008049">
    <property type="entry name" value="MCM6"/>
</dbReference>
<dbReference type="Pfam" id="PF17207">
    <property type="entry name" value="MCM_OB"/>
    <property type="match status" value="1"/>
</dbReference>
<dbReference type="InterPro" id="IPR033762">
    <property type="entry name" value="MCM_OB"/>
</dbReference>
<evidence type="ECO:0000256" key="6">
    <source>
        <dbReference type="ARBA" id="ARBA00022741"/>
    </source>
</evidence>
<keyword evidence="4 20" id="KW-0235">DNA replication</keyword>
<evidence type="ECO:0000256" key="12">
    <source>
        <dbReference type="ARBA" id="ARBA00023125"/>
    </source>
</evidence>
<dbReference type="GO" id="GO:0042555">
    <property type="term" value="C:MCM complex"/>
    <property type="evidence" value="ECO:0007669"/>
    <property type="project" value="UniProtKB-UniRule"/>
</dbReference>
<dbReference type="Proteomes" id="UP001367508">
    <property type="component" value="Unassembled WGS sequence"/>
</dbReference>
<evidence type="ECO:0000256" key="17">
    <source>
        <dbReference type="ARBA" id="ARBA00064407"/>
    </source>
</evidence>
<comment type="function">
    <text evidence="16">Probable component of the MCM2-7 complex (MCM complex) that may function as a DNA helicase and which is essential to undergo a single round of replication initiation and elongation per cell cycle in eukaryotic cells.</text>
</comment>
<evidence type="ECO:0000256" key="5">
    <source>
        <dbReference type="ARBA" id="ARBA00022723"/>
    </source>
</evidence>
<dbReference type="PROSITE" id="PS50051">
    <property type="entry name" value="MCM_2"/>
    <property type="match status" value="1"/>
</dbReference>
<sequence length="855" mass="95012">MEAYGGYLVDEKAIRVENAFLEFLKSFRSGSRNELHYEAEIEVMRANESNTMFIDFDHVIRFSDLLQQAISDEYLRFEPYLKNACKRFVMELKPTFISDDNPNKDINVAFYNIPVIKRLRELTTSEIGRLVSVTGVVTRTSEVRPELLQGTFKCLDCGGVIKNVEQQFKYTEPTICVNATCSNRARWALLRQESKFADWQRIRMQETSKEIPAGSLPRSLDVILRHEIVEQARAGDTVIFTGTVVVIPDIFALASPGERSECRREASQHKGSTAGNEGVRGLKALGVRDLSYRLAFIANSVQICDGRRETDIRNRKKDADEDDQQFTAQELDEIQRMRNTPDFFTKLVESIAPAVFGHPDIKRAVLLMLMGGVHKFTHEGINLRGDINVCIVGDPSCAKSQFLKYTSGIVPRSVYTSGKSSSAAGLTATVAKEPETGEFCIEAGALMLADNGICCIDEFDKMDIRDQVAIHEAMEQQTISITKAGIQATLNARTSILAAANPAGGRYDKSKPLKYNVALPPAILSRFDLVYVMIDDPDDQTDYHIAHHIVRVHQQREAALTPAFTTAELKRYIAYGKTIKPKLTSEARKLLVDSYVTLRRGDANPGSRVAYRMTVRQLEALIRLSEAIARSHLENQVQPRHVRLAVKLLKTSIISVESSEIDLSEFQEEDRDDSRGTGGDENDNNRDANGEVQNSTAQQTAGTDGNPADGSNSPGKTPAAGTDGNPADGSKPQGKKLIISDEYFQRVTRAIIMRLRQHEETAMQGTGLAGMRQRDLIQWYVNQQNEKNNYTSMEEAAAEISKIKAIIESLIRREGHLIVVDDGRQAAGEASGGGHSVSISRNDRILAVAPNYVID</sequence>
<accession>A0AAN9QFG3</accession>
<dbReference type="Gene3D" id="2.40.50.140">
    <property type="entry name" value="Nucleic acid-binding proteins"/>
    <property type="match status" value="1"/>
</dbReference>
<dbReference type="GO" id="GO:0008270">
    <property type="term" value="F:zinc ion binding"/>
    <property type="evidence" value="ECO:0007669"/>
    <property type="project" value="UniProtKB-KW"/>
</dbReference>
<dbReference type="Pfam" id="PF00493">
    <property type="entry name" value="MCM"/>
    <property type="match status" value="1"/>
</dbReference>
<evidence type="ECO:0000256" key="20">
    <source>
        <dbReference type="RuleBase" id="RU368064"/>
    </source>
</evidence>
<evidence type="ECO:0000256" key="1">
    <source>
        <dbReference type="ARBA" id="ARBA00004123"/>
    </source>
</evidence>
<keyword evidence="5" id="KW-0479">Metal-binding</keyword>
<dbReference type="Pfam" id="PF17855">
    <property type="entry name" value="MCM_lid"/>
    <property type="match status" value="1"/>
</dbReference>
<organism evidence="23 24">
    <name type="scientific">Canavalia gladiata</name>
    <name type="common">Sword bean</name>
    <name type="synonym">Dolichos gladiatus</name>
    <dbReference type="NCBI Taxonomy" id="3824"/>
    <lineage>
        <taxon>Eukaryota</taxon>
        <taxon>Viridiplantae</taxon>
        <taxon>Streptophyta</taxon>
        <taxon>Embryophyta</taxon>
        <taxon>Tracheophyta</taxon>
        <taxon>Spermatophyta</taxon>
        <taxon>Magnoliopsida</taxon>
        <taxon>eudicotyledons</taxon>
        <taxon>Gunneridae</taxon>
        <taxon>Pentapetalae</taxon>
        <taxon>rosids</taxon>
        <taxon>fabids</taxon>
        <taxon>Fabales</taxon>
        <taxon>Fabaceae</taxon>
        <taxon>Papilionoideae</taxon>
        <taxon>50 kb inversion clade</taxon>
        <taxon>NPAAA clade</taxon>
        <taxon>indigoferoid/millettioid clade</taxon>
        <taxon>Phaseoleae</taxon>
        <taxon>Canavalia</taxon>
    </lineage>
</organism>
<evidence type="ECO:0000313" key="24">
    <source>
        <dbReference type="Proteomes" id="UP001367508"/>
    </source>
</evidence>
<dbReference type="GO" id="GO:0005524">
    <property type="term" value="F:ATP binding"/>
    <property type="evidence" value="ECO:0007669"/>
    <property type="project" value="UniProtKB-UniRule"/>
</dbReference>
<dbReference type="PANTHER" id="PTHR11630">
    <property type="entry name" value="DNA REPLICATION LICENSING FACTOR MCM FAMILY MEMBER"/>
    <property type="match status" value="1"/>
</dbReference>
<keyword evidence="24" id="KW-1185">Reference proteome</keyword>
<dbReference type="AlphaFoldDB" id="A0AAN9QFG3"/>
<dbReference type="InterPro" id="IPR027925">
    <property type="entry name" value="MCM_N"/>
</dbReference>
<evidence type="ECO:0000256" key="2">
    <source>
        <dbReference type="ARBA" id="ARBA00008010"/>
    </source>
</evidence>
<dbReference type="FunFam" id="3.40.50.300:FF:000115">
    <property type="entry name" value="DNA helicase"/>
    <property type="match status" value="1"/>
</dbReference>
<dbReference type="EMBL" id="JAYMYQ010000005">
    <property type="protein sequence ID" value="KAK7329403.1"/>
    <property type="molecule type" value="Genomic_DNA"/>
</dbReference>
<comment type="subunit">
    <text evidence="17">Component of the minichromosome maintenance (MCM) complex, a heterotetramer composed of MCM2, MCM3, MCM4, MCM5, MCM6 and MCM7. Interacts with ETG1.</text>
</comment>
<dbReference type="FunFam" id="1.20.58.870:FF:000003">
    <property type="entry name" value="DNA helicase"/>
    <property type="match status" value="1"/>
</dbReference>
<dbReference type="PANTHER" id="PTHR11630:SF43">
    <property type="entry name" value="DNA REPLICATION LICENSING FACTOR MCM6"/>
    <property type="match status" value="1"/>
</dbReference>
<comment type="subunit">
    <text evidence="20">Component of the MCM2-7 complex.</text>
</comment>